<feature type="domain" description="DNA methylase adenine-specific" evidence="1">
    <location>
        <begin position="11"/>
        <end position="108"/>
    </location>
</feature>
<dbReference type="Proteomes" id="UP000295302">
    <property type="component" value="Unassembled WGS sequence"/>
</dbReference>
<dbReference type="Gene3D" id="3.40.50.150">
    <property type="entry name" value="Vaccinia Virus protein VP39"/>
    <property type="match status" value="1"/>
</dbReference>
<dbReference type="PRINTS" id="PR00507">
    <property type="entry name" value="N12N6MTFRASE"/>
</dbReference>
<accession>A0A4R4XMG0</accession>
<keyword evidence="2" id="KW-0808">Transferase</keyword>
<dbReference type="GO" id="GO:0008170">
    <property type="term" value="F:N-methyltransferase activity"/>
    <property type="evidence" value="ECO:0007669"/>
    <property type="project" value="InterPro"/>
</dbReference>
<organism evidence="2 3">
    <name type="scientific">Nonomuraea terrae</name>
    <dbReference type="NCBI Taxonomy" id="2530383"/>
    <lineage>
        <taxon>Bacteria</taxon>
        <taxon>Bacillati</taxon>
        <taxon>Actinomycetota</taxon>
        <taxon>Actinomycetes</taxon>
        <taxon>Streptosporangiales</taxon>
        <taxon>Streptosporangiaceae</taxon>
        <taxon>Nonomuraea</taxon>
    </lineage>
</organism>
<reference evidence="2 3" key="1">
    <citation type="submission" date="2019-03" db="EMBL/GenBank/DDBJ databases">
        <title>Draft genome sequences of novel Actinobacteria.</title>
        <authorList>
            <person name="Sahin N."/>
            <person name="Ay H."/>
            <person name="Saygin H."/>
        </authorList>
    </citation>
    <scope>NUCLEOTIDE SEQUENCE [LARGE SCALE GENOMIC DNA]</scope>
    <source>
        <strain evidence="2 3">CH32</strain>
    </source>
</reference>
<sequence>MELRSKGTRDALGEFHTPASLSDAMASMLLQPGSITPGMRICEPAAGTGGMVRAAALRLRELDFNPRDFYWVMGELNPTAAACAAVNSVVWDLGPNVLIHVGDTLAVGDIERVAFEHRKTVWEHHQQLMEAAQFAAAVQRAQALLNEVTSAA</sequence>
<dbReference type="RefSeq" id="WP_132622809.1">
    <property type="nucleotide sequence ID" value="NZ_SMKQ01000291.1"/>
</dbReference>
<proteinExistence type="predicted"/>
<dbReference type="SUPFAM" id="SSF53335">
    <property type="entry name" value="S-adenosyl-L-methionine-dependent methyltransferases"/>
    <property type="match status" value="1"/>
</dbReference>
<evidence type="ECO:0000259" key="1">
    <source>
        <dbReference type="Pfam" id="PF02384"/>
    </source>
</evidence>
<dbReference type="InterPro" id="IPR003356">
    <property type="entry name" value="DNA_methylase_A-5"/>
</dbReference>
<gene>
    <name evidence="2" type="ORF">E1286_43850</name>
</gene>
<evidence type="ECO:0000313" key="2">
    <source>
        <dbReference type="EMBL" id="TDD32190.1"/>
    </source>
</evidence>
<keyword evidence="2" id="KW-0489">Methyltransferase</keyword>
<dbReference type="GO" id="GO:0032259">
    <property type="term" value="P:methylation"/>
    <property type="evidence" value="ECO:0007669"/>
    <property type="project" value="UniProtKB-KW"/>
</dbReference>
<dbReference type="AlphaFoldDB" id="A0A4R4XMG0"/>
<dbReference type="InterPro" id="IPR029063">
    <property type="entry name" value="SAM-dependent_MTases_sf"/>
</dbReference>
<dbReference type="EMBL" id="SMKQ01000291">
    <property type="protein sequence ID" value="TDD32190.1"/>
    <property type="molecule type" value="Genomic_DNA"/>
</dbReference>
<dbReference type="GO" id="GO:0003677">
    <property type="term" value="F:DNA binding"/>
    <property type="evidence" value="ECO:0007669"/>
    <property type="project" value="InterPro"/>
</dbReference>
<protein>
    <submittedName>
        <fullName evidence="2">SAM-dependent DNA methyltransferase</fullName>
    </submittedName>
</protein>
<dbReference type="OrthoDB" id="3618637at2"/>
<dbReference type="Pfam" id="PF02384">
    <property type="entry name" value="N6_Mtase"/>
    <property type="match status" value="1"/>
</dbReference>
<name>A0A4R4XMG0_9ACTN</name>
<comment type="caution">
    <text evidence="2">The sequence shown here is derived from an EMBL/GenBank/DDBJ whole genome shotgun (WGS) entry which is preliminary data.</text>
</comment>
<keyword evidence="3" id="KW-1185">Reference proteome</keyword>
<evidence type="ECO:0000313" key="3">
    <source>
        <dbReference type="Proteomes" id="UP000295302"/>
    </source>
</evidence>